<evidence type="ECO:0000313" key="2">
    <source>
        <dbReference type="Proteomes" id="UP000271098"/>
    </source>
</evidence>
<accession>A0A183D2U5</accession>
<evidence type="ECO:0000313" key="3">
    <source>
        <dbReference type="WBParaSite" id="GPUH_0000304101-mRNA-1"/>
    </source>
</evidence>
<organism evidence="3">
    <name type="scientific">Gongylonema pulchrum</name>
    <dbReference type="NCBI Taxonomy" id="637853"/>
    <lineage>
        <taxon>Eukaryota</taxon>
        <taxon>Metazoa</taxon>
        <taxon>Ecdysozoa</taxon>
        <taxon>Nematoda</taxon>
        <taxon>Chromadorea</taxon>
        <taxon>Rhabditida</taxon>
        <taxon>Spirurina</taxon>
        <taxon>Spiruromorpha</taxon>
        <taxon>Spiruroidea</taxon>
        <taxon>Gongylonematidae</taxon>
        <taxon>Gongylonema</taxon>
    </lineage>
</organism>
<protein>
    <submittedName>
        <fullName evidence="3">ARF-like 2-binding protein</fullName>
    </submittedName>
</protein>
<dbReference type="WBParaSite" id="GPUH_0000304101-mRNA-1">
    <property type="protein sequence ID" value="GPUH_0000304101-mRNA-1"/>
    <property type="gene ID" value="GPUH_0000304101"/>
</dbReference>
<reference evidence="1 2" key="2">
    <citation type="submission" date="2018-11" db="EMBL/GenBank/DDBJ databases">
        <authorList>
            <consortium name="Pathogen Informatics"/>
        </authorList>
    </citation>
    <scope>NUCLEOTIDE SEQUENCE [LARGE SCALE GENOMIC DNA]</scope>
</reference>
<keyword evidence="2" id="KW-1185">Reference proteome</keyword>
<dbReference type="EMBL" id="UYRT01004916">
    <property type="protein sequence ID" value="VDK37531.1"/>
    <property type="molecule type" value="Genomic_DNA"/>
</dbReference>
<sequence length="39" mass="4817">MDREAVERLFFELMEKYNQEELFILGAEHLHHINELDEQ</sequence>
<dbReference type="AlphaFoldDB" id="A0A183D2U5"/>
<proteinExistence type="predicted"/>
<name>A0A183D2U5_9BILA</name>
<reference evidence="3" key="1">
    <citation type="submission" date="2016-06" db="UniProtKB">
        <authorList>
            <consortium name="WormBaseParasite"/>
        </authorList>
    </citation>
    <scope>IDENTIFICATION</scope>
</reference>
<gene>
    <name evidence="1" type="ORF">GPUH_LOCUS3036</name>
</gene>
<dbReference type="Proteomes" id="UP000271098">
    <property type="component" value="Unassembled WGS sequence"/>
</dbReference>
<evidence type="ECO:0000313" key="1">
    <source>
        <dbReference type="EMBL" id="VDK37531.1"/>
    </source>
</evidence>